<dbReference type="SMART" id="SM00490">
    <property type="entry name" value="HELICc"/>
    <property type="match status" value="1"/>
</dbReference>
<dbReference type="Pfam" id="PF00176">
    <property type="entry name" value="SNF2-rel_dom"/>
    <property type="match status" value="1"/>
</dbReference>
<evidence type="ECO:0000256" key="1">
    <source>
        <dbReference type="ARBA" id="ARBA00022801"/>
    </source>
</evidence>
<feature type="domain" description="Helicase ATP-binding" evidence="3">
    <location>
        <begin position="46"/>
        <end position="214"/>
    </location>
</feature>
<evidence type="ECO:0000256" key="2">
    <source>
        <dbReference type="SAM" id="Coils"/>
    </source>
</evidence>
<reference evidence="5" key="1">
    <citation type="submission" date="2019-11" db="EMBL/GenBank/DDBJ databases">
        <authorList>
            <person name="Feng L."/>
        </authorList>
    </citation>
    <scope>NUCLEOTIDE SEQUENCE</scope>
    <source>
        <strain evidence="5">FplautiiLFYP42</strain>
    </source>
</reference>
<gene>
    <name evidence="5" type="primary">rapA_2</name>
    <name evidence="5" type="ORF">FPLFYP42_02480</name>
</gene>
<evidence type="ECO:0000259" key="4">
    <source>
        <dbReference type="PROSITE" id="PS51194"/>
    </source>
</evidence>
<feature type="coiled-coil region" evidence="2">
    <location>
        <begin position="779"/>
        <end position="820"/>
    </location>
</feature>
<dbReference type="EMBL" id="CACRUB010000044">
    <property type="protein sequence ID" value="VYU48245.1"/>
    <property type="molecule type" value="Genomic_DNA"/>
</dbReference>
<name>A0A6N3F8A1_FLAPL</name>
<dbReference type="Gene3D" id="3.40.50.300">
    <property type="entry name" value="P-loop containing nucleotide triphosphate hydrolases"/>
    <property type="match status" value="1"/>
</dbReference>
<dbReference type="PROSITE" id="PS51192">
    <property type="entry name" value="HELICASE_ATP_BIND_1"/>
    <property type="match status" value="1"/>
</dbReference>
<dbReference type="InterPro" id="IPR049730">
    <property type="entry name" value="SNF2/RAD54-like_C"/>
</dbReference>
<dbReference type="SUPFAM" id="SSF52540">
    <property type="entry name" value="P-loop containing nucleoside triphosphate hydrolases"/>
    <property type="match status" value="2"/>
</dbReference>
<dbReference type="EC" id="3.6.4.-" evidence="5"/>
<accession>A0A6N3F8A1</accession>
<dbReference type="Pfam" id="PF00271">
    <property type="entry name" value="Helicase_C"/>
    <property type="match status" value="1"/>
</dbReference>
<protein>
    <submittedName>
        <fullName evidence="5">RNA polymerase-associated protein RapA</fullName>
        <ecNumber evidence="5">3.6.4.-</ecNumber>
    </submittedName>
</protein>
<dbReference type="SMART" id="SM00487">
    <property type="entry name" value="DEXDc"/>
    <property type="match status" value="1"/>
</dbReference>
<dbReference type="PANTHER" id="PTHR10799">
    <property type="entry name" value="SNF2/RAD54 HELICASE FAMILY"/>
    <property type="match status" value="1"/>
</dbReference>
<dbReference type="InterPro" id="IPR014001">
    <property type="entry name" value="Helicase_ATP-bd"/>
</dbReference>
<dbReference type="Gene3D" id="3.40.50.10810">
    <property type="entry name" value="Tandem AAA-ATPase domain"/>
    <property type="match status" value="1"/>
</dbReference>
<sequence>MLQTPFHAYYKARLLEQLPEEEQFLPVFASSDIEIYPFQIAAASFALRSPYQKGAVLCDEAGMGKSHEAMLVINQKWLEGYRRILLVIPNADLLHQWTEMLDRFYTVPYVVLTSRKEWQAHSAPDHPNAFIQDAIVITTYDFAADNEEAAKVVNWDLTVFEEANALSPVYQEDNKQAKALKRIAGDSFKLLLTGTPIEKNIMDLYGLIWFIDETLLPGEKEFLARYLRRPENYPELSEQVSRYCFRTLRSQARHYAKVTEHVLLTVEYTPGKAERQLYELLYAYINQSEKKAFPEMNQYDLALRLLGLLGSSTAAILQTIKGIAKRLQGLENAAEELTQWQEIQAVAESIPQDAKAGELLTVLKQGFSLMKKTGAKQKAVIFTESVETQKMLQNLLSGRYRTLAYNGSADYSVIRQFKEDGEVLISTDNGAKGFNLEEAAFIIHYDLLYNTLKLEQRIDRCHRLGQENDVLSVAFIDKNNFADVRKLELVNKRMLVTAGVFGITDDVLGGFTDDVKAAFPVIAQRLRPRAQIEQAYRQTLSTHEEDNRQTVSAAEDILFTTFTKELADKVKINPKYVNRRGQELNNDLWEIAKWFFNRYNEKNDDCHFVIDEASRTITATEYQELPVLFYYWTGNRNRPYRSQKVYGMAKDFKPKAGQLTLSSIIGRGILHELESANEGVLTIPTVPEPCQIALYTVTLVSGSSRTEHAVLCGLTESGKALDDAACRSILELPVESCTEDERRSPHWLKGSSRPHPLDELVPKEALLEAQLERLSPVQAEEMERMKQQVSADKAALSRELNTLDSQVQQAQAELEAVTGDRLKRLATQKKINQLRQEYMKRQESQFFDAMRLDMELEEKIKTFAEKEKLTAKVQREFVVEIIYEKQGIHAIE</sequence>
<dbReference type="GO" id="GO:0016787">
    <property type="term" value="F:hydrolase activity"/>
    <property type="evidence" value="ECO:0007669"/>
    <property type="project" value="UniProtKB-KW"/>
</dbReference>
<feature type="domain" description="Helicase C-terminal" evidence="4">
    <location>
        <begin position="362"/>
        <end position="508"/>
    </location>
</feature>
<keyword evidence="2" id="KW-0175">Coiled coil</keyword>
<dbReference type="InterPro" id="IPR001650">
    <property type="entry name" value="Helicase_C-like"/>
</dbReference>
<dbReference type="PROSITE" id="PS51194">
    <property type="entry name" value="HELICASE_CTER"/>
    <property type="match status" value="1"/>
</dbReference>
<dbReference type="InterPro" id="IPR038718">
    <property type="entry name" value="SNF2-like_sf"/>
</dbReference>
<dbReference type="AlphaFoldDB" id="A0A6N3F8A1"/>
<dbReference type="RefSeq" id="WP_421823214.1">
    <property type="nucleotide sequence ID" value="NZ_CACRUB010000044.1"/>
</dbReference>
<organism evidence="5">
    <name type="scientific">Flavonifractor plautii</name>
    <name type="common">Fusobacterium plautii</name>
    <dbReference type="NCBI Taxonomy" id="292800"/>
    <lineage>
        <taxon>Bacteria</taxon>
        <taxon>Bacillati</taxon>
        <taxon>Bacillota</taxon>
        <taxon>Clostridia</taxon>
        <taxon>Eubacteriales</taxon>
        <taxon>Oscillospiraceae</taxon>
        <taxon>Flavonifractor</taxon>
    </lineage>
</organism>
<dbReference type="InterPro" id="IPR027417">
    <property type="entry name" value="P-loop_NTPase"/>
</dbReference>
<dbReference type="InterPro" id="IPR000330">
    <property type="entry name" value="SNF2_N"/>
</dbReference>
<dbReference type="CDD" id="cd18793">
    <property type="entry name" value="SF2_C_SNF"/>
    <property type="match status" value="1"/>
</dbReference>
<keyword evidence="1 5" id="KW-0378">Hydrolase</keyword>
<proteinExistence type="predicted"/>
<evidence type="ECO:0000313" key="5">
    <source>
        <dbReference type="EMBL" id="VYU48245.1"/>
    </source>
</evidence>
<dbReference type="GO" id="GO:0005524">
    <property type="term" value="F:ATP binding"/>
    <property type="evidence" value="ECO:0007669"/>
    <property type="project" value="InterPro"/>
</dbReference>
<evidence type="ECO:0000259" key="3">
    <source>
        <dbReference type="PROSITE" id="PS51192"/>
    </source>
</evidence>